<evidence type="ECO:0000313" key="6">
    <source>
        <dbReference type="Proteomes" id="UP000663444"/>
    </source>
</evidence>
<keyword evidence="3" id="KW-1133">Transmembrane helix</keyword>
<dbReference type="AlphaFoldDB" id="A0A974SSP4"/>
<dbReference type="Gene3D" id="2.40.30.170">
    <property type="match status" value="1"/>
</dbReference>
<keyword evidence="3" id="KW-0812">Transmembrane</keyword>
<dbReference type="Gene3D" id="3.30.450.40">
    <property type="match status" value="1"/>
</dbReference>
<keyword evidence="2" id="KW-0175">Coiled coil</keyword>
<organism evidence="5 6">
    <name type="scientific">Azospira restricta</name>
    <dbReference type="NCBI Taxonomy" id="404405"/>
    <lineage>
        <taxon>Bacteria</taxon>
        <taxon>Pseudomonadati</taxon>
        <taxon>Pseudomonadota</taxon>
        <taxon>Betaproteobacteria</taxon>
        <taxon>Rhodocyclales</taxon>
        <taxon>Rhodocyclaceae</taxon>
        <taxon>Azospira</taxon>
    </lineage>
</organism>
<dbReference type="EMBL" id="CP064781">
    <property type="protein sequence ID" value="QRJ65727.1"/>
    <property type="molecule type" value="Genomic_DNA"/>
</dbReference>
<dbReference type="InterPro" id="IPR050465">
    <property type="entry name" value="UPF0194_transport"/>
</dbReference>
<protein>
    <submittedName>
        <fullName evidence="5">HlyD family efflux transporter periplasmic adaptor subunit</fullName>
    </submittedName>
</protein>
<evidence type="ECO:0000259" key="4">
    <source>
        <dbReference type="SMART" id="SM00065"/>
    </source>
</evidence>
<dbReference type="Gene3D" id="2.40.50.100">
    <property type="match status" value="1"/>
</dbReference>
<accession>A0A974SSP4</accession>
<dbReference type="Pfam" id="PF01590">
    <property type="entry name" value="GAF"/>
    <property type="match status" value="1"/>
</dbReference>
<keyword evidence="3" id="KW-0472">Membrane</keyword>
<dbReference type="Pfam" id="PF25973">
    <property type="entry name" value="BSH_CzcB"/>
    <property type="match status" value="1"/>
</dbReference>
<comment type="subcellular location">
    <subcellularLocation>
        <location evidence="1">Cell envelope</location>
    </subcellularLocation>
</comment>
<dbReference type="SMART" id="SM00065">
    <property type="entry name" value="GAF"/>
    <property type="match status" value="1"/>
</dbReference>
<dbReference type="InterPro" id="IPR058647">
    <property type="entry name" value="BSH_CzcB-like"/>
</dbReference>
<evidence type="ECO:0000256" key="3">
    <source>
        <dbReference type="SAM" id="Phobius"/>
    </source>
</evidence>
<gene>
    <name evidence="5" type="ORF">IWH25_12225</name>
</gene>
<dbReference type="PANTHER" id="PTHR32347:SF23">
    <property type="entry name" value="BLL5650 PROTEIN"/>
    <property type="match status" value="1"/>
</dbReference>
<feature type="domain" description="GAF" evidence="4">
    <location>
        <begin position="184"/>
        <end position="335"/>
    </location>
</feature>
<name>A0A974SSP4_9RHOO</name>
<dbReference type="InterPro" id="IPR029016">
    <property type="entry name" value="GAF-like_dom_sf"/>
</dbReference>
<reference evidence="5" key="1">
    <citation type="submission" date="2020-11" db="EMBL/GenBank/DDBJ databases">
        <title>Azospira restricta DSM 18626 genome sequence.</title>
        <authorList>
            <person name="Moe W.M."/>
        </authorList>
    </citation>
    <scope>NUCLEOTIDE SEQUENCE</scope>
    <source>
        <strain evidence="5">DSM 18626</strain>
    </source>
</reference>
<dbReference type="PANTHER" id="PTHR32347">
    <property type="entry name" value="EFFLUX SYSTEM COMPONENT YKNX-RELATED"/>
    <property type="match status" value="1"/>
</dbReference>
<dbReference type="KEGG" id="ares:IWH25_12225"/>
<dbReference type="InterPro" id="IPR003018">
    <property type="entry name" value="GAF"/>
</dbReference>
<evidence type="ECO:0000313" key="5">
    <source>
        <dbReference type="EMBL" id="QRJ65727.1"/>
    </source>
</evidence>
<dbReference type="SUPFAM" id="SSF55781">
    <property type="entry name" value="GAF domain-like"/>
    <property type="match status" value="1"/>
</dbReference>
<keyword evidence="6" id="KW-1185">Reference proteome</keyword>
<dbReference type="GO" id="GO:0030313">
    <property type="term" value="C:cell envelope"/>
    <property type="evidence" value="ECO:0007669"/>
    <property type="project" value="UniProtKB-SubCell"/>
</dbReference>
<evidence type="ECO:0000256" key="1">
    <source>
        <dbReference type="ARBA" id="ARBA00004196"/>
    </source>
</evidence>
<dbReference type="SUPFAM" id="SSF111369">
    <property type="entry name" value="HlyD-like secretion proteins"/>
    <property type="match status" value="1"/>
</dbReference>
<feature type="transmembrane region" description="Helical" evidence="3">
    <location>
        <begin position="356"/>
        <end position="375"/>
    </location>
</feature>
<sequence length="623" mass="67930">MNENADPADWQIPDGAPFSLPRQLRWEAFVTAKTAEEKCRAWLDLICGRVPDATAAAVLVESVEAKTFVPVAVWPNVSPDLGRLGPVVERALRERSGVVQPGGEGGDVLHIAYPLMLGNRVDGVVVIESACNDEDVELILREIHWGSAWLANLLGARELEEALQGRERLSGVLEATAVALRQGSFQQTLFEVASDLRMRLGCSRVAIGLVKDMGVSLAVLSDAATFERNTPLVKAYMAAMEEAFDAGKPVCAAGESPEDAADARKAAAQRRLVALAGARHVLSFPLSLGAECVAVLTMERAEDKAFAPPEFVWLEALAAMLAPVIRQRVCAERSAFGRARDECRKLLERFFGPRHLVWKAVGSAVLFVVAMLVLVPIEYRVTAKAVIEGEVQRVVAAPFDGFVGASLARAGDTVKKGQPLAALDDRDLRIEQERWASERDQYDKKLREAMANHDLTAVQVVGAQFRQAGAQWALVTEKIERASLVAPFDGIVVSGDLSQQIGAPVETGKKLFEVAPLQTYRVILQVDEREIRHLADAQPGQVVIAGIAGDAMPLKVTKVTPVATAQDGKNFFRVEAQLDHPVDRLRPGMEGVGKVEVGSRSLWWILTHSFSDWLILTLWTWMP</sequence>
<evidence type="ECO:0000256" key="2">
    <source>
        <dbReference type="ARBA" id="ARBA00023054"/>
    </source>
</evidence>
<proteinExistence type="predicted"/>
<dbReference type="Proteomes" id="UP000663444">
    <property type="component" value="Chromosome"/>
</dbReference>